<dbReference type="GO" id="GO:0006508">
    <property type="term" value="P:proteolysis"/>
    <property type="evidence" value="ECO:0007669"/>
    <property type="project" value="UniProtKB-KW"/>
</dbReference>
<dbReference type="Pfam" id="PF02861">
    <property type="entry name" value="Clp_N"/>
    <property type="match status" value="1"/>
</dbReference>
<evidence type="ECO:0000313" key="3">
    <source>
        <dbReference type="EMBL" id="MBA0088736.1"/>
    </source>
</evidence>
<keyword evidence="1" id="KW-0677">Repeat</keyword>
<keyword evidence="3" id="KW-0067">ATP-binding</keyword>
<dbReference type="GO" id="GO:0008233">
    <property type="term" value="F:peptidase activity"/>
    <property type="evidence" value="ECO:0007669"/>
    <property type="project" value="UniProtKB-KW"/>
</dbReference>
<evidence type="ECO:0000259" key="2">
    <source>
        <dbReference type="PROSITE" id="PS51903"/>
    </source>
</evidence>
<dbReference type="PANTHER" id="PTHR47016">
    <property type="entry name" value="ATP-DEPENDENT CLP PROTEASE ATP-BINDING SUBUNIT CLPT1, CHLOROPLASTIC"/>
    <property type="match status" value="1"/>
</dbReference>
<sequence length="164" mass="18897">MFERYTEKARRVIFFARYEASQYGSPYIETEHLLLGLMREDKALANRFLRQQGSIESIRKEIEARITIRERISTSVEVPLSAECKRILNMAAEEAERLGHKHVGTEHLLLGILREEKCFGSEILMERGLRLSTLREELARTSGEKTAAARPKETSLLAEFSRDL</sequence>
<protein>
    <submittedName>
        <fullName evidence="3">ATP-dependent Clp protease ATP-binding subunit ClpC</fullName>
    </submittedName>
</protein>
<keyword evidence="4" id="KW-1185">Reference proteome</keyword>
<dbReference type="GO" id="GO:0005524">
    <property type="term" value="F:ATP binding"/>
    <property type="evidence" value="ECO:0007669"/>
    <property type="project" value="UniProtKB-KW"/>
</dbReference>
<dbReference type="PANTHER" id="PTHR47016:SF5">
    <property type="entry name" value="CLP DOMAIN SUPERFAMILY PROTEIN"/>
    <property type="match status" value="1"/>
</dbReference>
<proteinExistence type="predicted"/>
<reference evidence="3" key="1">
    <citation type="submission" date="2020-06" db="EMBL/GenBank/DDBJ databases">
        <title>Legume-microbial interactions unlock mineral nutrients during tropical forest succession.</title>
        <authorList>
            <person name="Epihov D.Z."/>
        </authorList>
    </citation>
    <scope>NUCLEOTIDE SEQUENCE [LARGE SCALE GENOMIC DNA]</scope>
    <source>
        <strain evidence="3">Pan2503</strain>
    </source>
</reference>
<dbReference type="Proteomes" id="UP000567293">
    <property type="component" value="Unassembled WGS sequence"/>
</dbReference>
<organism evidence="3 4">
    <name type="scientific">Candidatus Acidiferrum panamense</name>
    <dbReference type="NCBI Taxonomy" id="2741543"/>
    <lineage>
        <taxon>Bacteria</taxon>
        <taxon>Pseudomonadati</taxon>
        <taxon>Acidobacteriota</taxon>
        <taxon>Terriglobia</taxon>
        <taxon>Candidatus Acidiferrales</taxon>
        <taxon>Candidatus Acidiferrum</taxon>
    </lineage>
</organism>
<dbReference type="SUPFAM" id="SSF81923">
    <property type="entry name" value="Double Clp-N motif"/>
    <property type="match status" value="1"/>
</dbReference>
<evidence type="ECO:0000313" key="4">
    <source>
        <dbReference type="Proteomes" id="UP000567293"/>
    </source>
</evidence>
<evidence type="ECO:0000256" key="1">
    <source>
        <dbReference type="PROSITE-ProRule" id="PRU01251"/>
    </source>
</evidence>
<dbReference type="InterPro" id="IPR036628">
    <property type="entry name" value="Clp_N_dom_sf"/>
</dbReference>
<dbReference type="InterPro" id="IPR044217">
    <property type="entry name" value="CLPT1/2"/>
</dbReference>
<gene>
    <name evidence="3" type="ORF">HRJ53_27415</name>
</gene>
<keyword evidence="3" id="KW-0547">Nucleotide-binding</keyword>
<keyword evidence="3" id="KW-0645">Protease</keyword>
<dbReference type="InterPro" id="IPR004176">
    <property type="entry name" value="Clp_R_N"/>
</dbReference>
<dbReference type="AlphaFoldDB" id="A0A7V8NWG6"/>
<comment type="caution">
    <text evidence="3">The sequence shown here is derived from an EMBL/GenBank/DDBJ whole genome shotgun (WGS) entry which is preliminary data.</text>
</comment>
<name>A0A7V8NWG6_9BACT</name>
<keyword evidence="3" id="KW-0378">Hydrolase</keyword>
<feature type="domain" description="Clp R" evidence="2">
    <location>
        <begin position="2"/>
        <end position="144"/>
    </location>
</feature>
<feature type="non-terminal residue" evidence="3">
    <location>
        <position position="164"/>
    </location>
</feature>
<dbReference type="PROSITE" id="PS51903">
    <property type="entry name" value="CLP_R"/>
    <property type="match status" value="1"/>
</dbReference>
<dbReference type="Gene3D" id="1.10.1780.10">
    <property type="entry name" value="Clp, N-terminal domain"/>
    <property type="match status" value="1"/>
</dbReference>
<accession>A0A7V8NWG6</accession>
<dbReference type="EMBL" id="JACDQQ010002650">
    <property type="protein sequence ID" value="MBA0088736.1"/>
    <property type="molecule type" value="Genomic_DNA"/>
</dbReference>